<evidence type="ECO:0000256" key="4">
    <source>
        <dbReference type="PROSITE-ProRule" id="PRU00134"/>
    </source>
</evidence>
<gene>
    <name evidence="6" type="ORF">M378DRAFT_67394</name>
</gene>
<dbReference type="InterPro" id="IPR027974">
    <property type="entry name" value="DUF4470"/>
</dbReference>
<dbReference type="PROSITE" id="PS01360">
    <property type="entry name" value="ZF_MYND_1"/>
    <property type="match status" value="1"/>
</dbReference>
<evidence type="ECO:0000256" key="1">
    <source>
        <dbReference type="ARBA" id="ARBA00022723"/>
    </source>
</evidence>
<dbReference type="InParanoid" id="A0A0C2X864"/>
<dbReference type="GO" id="GO:0005634">
    <property type="term" value="C:nucleus"/>
    <property type="evidence" value="ECO:0007669"/>
    <property type="project" value="TreeGrafter"/>
</dbReference>
<dbReference type="Gene3D" id="6.10.140.2220">
    <property type="match status" value="1"/>
</dbReference>
<evidence type="ECO:0000256" key="2">
    <source>
        <dbReference type="ARBA" id="ARBA00022771"/>
    </source>
</evidence>
<sequence length="1225" mass="137699">MAHPIIWPNKLFFYAIGNTPAVCLTSDIPPEVPADILLLGCGDARNVLYTIYADPGIPSRKLDFTCCDVEPAVLARNVMLYTLIADMPVKDTSDYISKLWNLYFHFFIDGRTLSMILSQCQRLVEVSVDIQSWNDSDYGKFLRFSTTHTLSEVRRHWMLYFETQKLSSTEKKSLHAKFRKGNSADVSGPLYKHNLTSIRSAGPLWMSLKDLGSRQFDRYWKSGTTFGDDMDIAAAKQINPTFAYSAMGRGFALHYGSDPILSFHLAKGLAPLKGSVRTESASISNLIQTSKAQFKEWCLALNRRLIERPSSLTIRSFIGDALAFCRALHYRSVNNSINSGVYTMSWSPTLILLDGGGYEEDSPHPAPLQFDVIDTSNLTDHLGLLNILVTSRPLMRRKPSSILHTNTLLPANDKGMVRDGFLTYLCGDISTMSLLLDLIPVSYVSNFTTHSNVHELTSLVMQNSSRQFHERVAWRIGSISDTSILPIEARTDKRLQFDDQQLADVLYDIYLQMFNDENMNVALQSMIKHPQVHYIRFSYAYLLRFVKDTVAVDWSACMKKLHTLISKDKTLIVGLNNLQDLYISMHLVGVYSFFAFSTEFNNYVVAKEGILNGWDEVPPLLCVTFIIPRSKFMPIENLDPKEFGSLAFMGAIVGNGSHSCFQHYQSFFGQARADYPDIECSQEPTITFEKDPQGYNGTSPVIFTFYIPTYQIGHKAENLQIALSVRPTGMLIHKLTPILGQFLTIHSAPLMDRQYVHITRERPGNEGELQKLLRASFHDLVASDESTLTTSVKVALDQRRVAQLTGRIDIVDNEAKAAFEKKASVEIQQVSPQAMRVSFDKYRRIIPYPFPIDSTESKSRIARRSGYLEIDVKLAGPIGRSGMRLKPLPVVKHHGILSLWNVHYLNLDVLPALELSQRKWLSFIKTHISMTSSDRENRLTKAEAEGSIPDSELDVITRVKQSIGHLFMKTCGLDEETSGSQFRAFGLSDPDNGGVYTLIFVNGARLDLASHTVVLDACVLPMTQSLVKMSSGSIMNAIEKVNEKGLVQIHTKPDEVRAWKHLLPAYTERCRTWTHDRIKCEYLVKGGVIPVSVKMDETPLCSCGRGKNLTGTPFDANWKEKDPVSKDWKSSFAEHVTRAAISPLFAVPFVDTIAGDLYAAFYKENVKNGRAGSDMCVMCDGPGKPKLLVCSACKKVSYCSPECQRVHWKVHKRVCKRHSEEVADV</sequence>
<dbReference type="SUPFAM" id="SSF144232">
    <property type="entry name" value="HIT/MYND zinc finger-like"/>
    <property type="match status" value="1"/>
</dbReference>
<organism evidence="6 7">
    <name type="scientific">Amanita muscaria (strain Koide BX008)</name>
    <dbReference type="NCBI Taxonomy" id="946122"/>
    <lineage>
        <taxon>Eukaryota</taxon>
        <taxon>Fungi</taxon>
        <taxon>Dikarya</taxon>
        <taxon>Basidiomycota</taxon>
        <taxon>Agaricomycotina</taxon>
        <taxon>Agaricomycetes</taxon>
        <taxon>Agaricomycetidae</taxon>
        <taxon>Agaricales</taxon>
        <taxon>Pluteineae</taxon>
        <taxon>Amanitaceae</taxon>
        <taxon>Amanita</taxon>
    </lineage>
</organism>
<dbReference type="Pfam" id="PF01753">
    <property type="entry name" value="zf-MYND"/>
    <property type="match status" value="1"/>
</dbReference>
<evidence type="ECO:0000259" key="5">
    <source>
        <dbReference type="PROSITE" id="PS50865"/>
    </source>
</evidence>
<dbReference type="PROSITE" id="PS50865">
    <property type="entry name" value="ZF_MYND_2"/>
    <property type="match status" value="1"/>
</dbReference>
<reference evidence="6 7" key="1">
    <citation type="submission" date="2014-04" db="EMBL/GenBank/DDBJ databases">
        <title>Evolutionary Origins and Diversification of the Mycorrhizal Mutualists.</title>
        <authorList>
            <consortium name="DOE Joint Genome Institute"/>
            <consortium name="Mycorrhizal Genomics Consortium"/>
            <person name="Kohler A."/>
            <person name="Kuo A."/>
            <person name="Nagy L.G."/>
            <person name="Floudas D."/>
            <person name="Copeland A."/>
            <person name="Barry K.W."/>
            <person name="Cichocki N."/>
            <person name="Veneault-Fourrey C."/>
            <person name="LaButti K."/>
            <person name="Lindquist E.A."/>
            <person name="Lipzen A."/>
            <person name="Lundell T."/>
            <person name="Morin E."/>
            <person name="Murat C."/>
            <person name="Riley R."/>
            <person name="Ohm R."/>
            <person name="Sun H."/>
            <person name="Tunlid A."/>
            <person name="Henrissat B."/>
            <person name="Grigoriev I.V."/>
            <person name="Hibbett D.S."/>
            <person name="Martin F."/>
        </authorList>
    </citation>
    <scope>NUCLEOTIDE SEQUENCE [LARGE SCALE GENOMIC DNA]</scope>
    <source>
        <strain evidence="6 7">Koide BX008</strain>
    </source>
</reference>
<dbReference type="OrthoDB" id="432970at2759"/>
<feature type="domain" description="MYND-type" evidence="5">
    <location>
        <begin position="1176"/>
        <end position="1215"/>
    </location>
</feature>
<dbReference type="GO" id="GO:0000981">
    <property type="term" value="F:DNA-binding transcription factor activity, RNA polymerase II-specific"/>
    <property type="evidence" value="ECO:0007669"/>
    <property type="project" value="TreeGrafter"/>
</dbReference>
<dbReference type="PANTHER" id="PTHR10237:SF14">
    <property type="entry name" value="MYND-TYPE DOMAIN-CONTAINING PROTEIN"/>
    <property type="match status" value="1"/>
</dbReference>
<evidence type="ECO:0000313" key="7">
    <source>
        <dbReference type="Proteomes" id="UP000054549"/>
    </source>
</evidence>
<accession>A0A0C2X864</accession>
<evidence type="ECO:0000313" key="6">
    <source>
        <dbReference type="EMBL" id="KIL70517.1"/>
    </source>
</evidence>
<dbReference type="Pfam" id="PF14737">
    <property type="entry name" value="DUF4470"/>
    <property type="match status" value="1"/>
</dbReference>
<dbReference type="InterPro" id="IPR002893">
    <property type="entry name" value="Znf_MYND"/>
</dbReference>
<keyword evidence="1" id="KW-0479">Metal-binding</keyword>
<dbReference type="PANTHER" id="PTHR10237">
    <property type="entry name" value="DEFORMED EPIDERMAL AUTOREGULATORY FACTOR 1 HOMOLOG SUPPRESSIN"/>
    <property type="match status" value="1"/>
</dbReference>
<keyword evidence="2 4" id="KW-0863">Zinc-finger</keyword>
<protein>
    <recommendedName>
        <fullName evidence="5">MYND-type domain-containing protein</fullName>
    </recommendedName>
</protein>
<dbReference type="AlphaFoldDB" id="A0A0C2X864"/>
<dbReference type="HOGENOM" id="CLU_007974_0_1_1"/>
<dbReference type="GO" id="GO:0008270">
    <property type="term" value="F:zinc ion binding"/>
    <property type="evidence" value="ECO:0007669"/>
    <property type="project" value="UniProtKB-KW"/>
</dbReference>
<dbReference type="STRING" id="946122.A0A0C2X864"/>
<dbReference type="EMBL" id="KN818224">
    <property type="protein sequence ID" value="KIL70517.1"/>
    <property type="molecule type" value="Genomic_DNA"/>
</dbReference>
<dbReference type="InterPro" id="IPR024119">
    <property type="entry name" value="TF_DEAF-1"/>
</dbReference>
<name>A0A0C2X864_AMAMK</name>
<proteinExistence type="predicted"/>
<keyword evidence="7" id="KW-1185">Reference proteome</keyword>
<keyword evidence="3" id="KW-0862">Zinc</keyword>
<dbReference type="Proteomes" id="UP000054549">
    <property type="component" value="Unassembled WGS sequence"/>
</dbReference>
<evidence type="ECO:0000256" key="3">
    <source>
        <dbReference type="ARBA" id="ARBA00022833"/>
    </source>
</evidence>